<reference evidence="1 2" key="1">
    <citation type="journal article" date="2010" name="Stand. Genomic Sci.">
        <title>Complete genome sequence of Olsenella uli type strain (VPI D76D-27C).</title>
        <authorList>
            <person name="Goker M."/>
            <person name="Held B."/>
            <person name="Lucas S."/>
            <person name="Nolan M."/>
            <person name="Yasawong M."/>
            <person name="Glavina Del Rio T."/>
            <person name="Tice H."/>
            <person name="Cheng J.F."/>
            <person name="Bruce D."/>
            <person name="Detter J.C."/>
            <person name="Tapia R."/>
            <person name="Han C."/>
            <person name="Goodwin L."/>
            <person name="Pitluck S."/>
            <person name="Liolios K."/>
            <person name="Ivanova N."/>
            <person name="Mavromatis K."/>
            <person name="Mikhailova N."/>
            <person name="Pati A."/>
            <person name="Chen A."/>
            <person name="Palaniappan K."/>
            <person name="Land M."/>
            <person name="Hauser L."/>
            <person name="Chang Y.J."/>
            <person name="Jeffries C.D."/>
            <person name="Rohde M."/>
            <person name="Sikorski J."/>
            <person name="Pukall R."/>
            <person name="Woyke T."/>
            <person name="Bristow J."/>
            <person name="Eisen J.A."/>
            <person name="Markowitz V."/>
            <person name="Hugenholtz P."/>
            <person name="Kyrpides N.C."/>
            <person name="Klenk H.P."/>
            <person name="Lapidus A."/>
        </authorList>
    </citation>
    <scope>NUCLEOTIDE SEQUENCE [LARGE SCALE GENOMIC DNA]</scope>
    <source>
        <strain evidence="2">ATCC 49627 / DSM 7084 / CIP 109912 / JCM 12494 / NCIMB 702895 / VPI D76D-27C</strain>
    </source>
</reference>
<dbReference type="GeneID" id="78513018"/>
<dbReference type="eggNOG" id="COG3688">
    <property type="taxonomic scope" value="Bacteria"/>
</dbReference>
<evidence type="ECO:0000313" key="2">
    <source>
        <dbReference type="Proteomes" id="UP000000333"/>
    </source>
</evidence>
<protein>
    <recommendedName>
        <fullName evidence="3">NYN domain-containing protein</fullName>
    </recommendedName>
</protein>
<accession>E1QX75</accession>
<dbReference type="PANTHER" id="PTHR34547">
    <property type="entry name" value="YACP-LIKE NYN DOMAIN PROTEIN"/>
    <property type="match status" value="1"/>
</dbReference>
<dbReference type="InterPro" id="IPR010298">
    <property type="entry name" value="YacP-like"/>
</dbReference>
<sequence>MSARHDLLVVDGYNVMGASPRYQHLVDEGGDSRDLGTDPFVRARERLVTDVAAFAQGRYDAVVVFDGANNLSDERPTCMCAGVTVEFSRQGESADALIERIVTDARRAGRSVALVTSDNTVRATVGMGVARMSSDLLVHEMEVGDAEVAEEQRRAQTTRMTLEDRLSPEQRHRLWELLGK</sequence>
<dbReference type="STRING" id="633147.Olsu_1630"/>
<dbReference type="KEGG" id="ols:Olsu_1630"/>
<organism evidence="1 2">
    <name type="scientific">Olsenella uli (strain ATCC 49627 / DSM 7084 / CCUG 31166 / CIP 109912 / JCM 12494 / LMG 11480 / NCIMB 702895 / VPI D76D-27C)</name>
    <name type="common">Lactobacillus uli</name>
    <dbReference type="NCBI Taxonomy" id="633147"/>
    <lineage>
        <taxon>Bacteria</taxon>
        <taxon>Bacillati</taxon>
        <taxon>Actinomycetota</taxon>
        <taxon>Coriobacteriia</taxon>
        <taxon>Coriobacteriales</taxon>
        <taxon>Atopobiaceae</taxon>
        <taxon>Olsenella</taxon>
    </lineage>
</organism>
<evidence type="ECO:0008006" key="3">
    <source>
        <dbReference type="Google" id="ProtNLM"/>
    </source>
</evidence>
<dbReference type="OrthoDB" id="3173322at2"/>
<name>E1QX75_OLSUV</name>
<dbReference type="PANTHER" id="PTHR34547:SF1">
    <property type="entry name" value="YACP-LIKE NYN DOMAIN PROTEIN"/>
    <property type="match status" value="1"/>
</dbReference>
<keyword evidence="2" id="KW-1185">Reference proteome</keyword>
<dbReference type="Proteomes" id="UP000000333">
    <property type="component" value="Chromosome"/>
</dbReference>
<dbReference type="Pfam" id="PF05991">
    <property type="entry name" value="NYN_YacP"/>
    <property type="match status" value="1"/>
</dbReference>
<gene>
    <name evidence="1" type="ordered locus">Olsu_1630</name>
</gene>
<dbReference type="HOGENOM" id="CLU_101326_0_0_11"/>
<dbReference type="RefSeq" id="WP_013252479.1">
    <property type="nucleotide sequence ID" value="NC_014363.1"/>
</dbReference>
<dbReference type="EMBL" id="CP002106">
    <property type="protein sequence ID" value="ADK68728.1"/>
    <property type="molecule type" value="Genomic_DNA"/>
</dbReference>
<dbReference type="PATRIC" id="fig|633147.7.peg.1332"/>
<evidence type="ECO:0000313" key="1">
    <source>
        <dbReference type="EMBL" id="ADK68728.1"/>
    </source>
</evidence>
<dbReference type="AlphaFoldDB" id="E1QX75"/>
<proteinExistence type="predicted"/>